<gene>
    <name evidence="11" type="ORF">RI129_005605</name>
    <name evidence="12" type="ORF">RI129_005775</name>
</gene>
<dbReference type="InterPro" id="IPR002076">
    <property type="entry name" value="ELO_fam"/>
</dbReference>
<dbReference type="EMBL" id="JAVRBK010000004">
    <property type="protein sequence ID" value="KAK5644475.1"/>
    <property type="molecule type" value="Genomic_DNA"/>
</dbReference>
<dbReference type="AlphaFoldDB" id="A0AAN7V968"/>
<accession>A0AAN7V968</accession>
<evidence type="ECO:0000313" key="12">
    <source>
        <dbReference type="EMBL" id="KAK5644475.1"/>
    </source>
</evidence>
<evidence type="ECO:0000313" key="13">
    <source>
        <dbReference type="Proteomes" id="UP001329430"/>
    </source>
</evidence>
<keyword evidence="2 10" id="KW-0444">Lipid biosynthesis</keyword>
<feature type="transmembrane region" description="Helical" evidence="10">
    <location>
        <begin position="207"/>
        <end position="224"/>
    </location>
</feature>
<dbReference type="GO" id="GO:0034626">
    <property type="term" value="P:fatty acid elongation, polyunsaturated fatty acid"/>
    <property type="evidence" value="ECO:0007669"/>
    <property type="project" value="TreeGrafter"/>
</dbReference>
<dbReference type="EC" id="2.3.1.199" evidence="10"/>
<dbReference type="GO" id="GO:0042761">
    <property type="term" value="P:very long-chain fatty acid biosynthetic process"/>
    <property type="evidence" value="ECO:0007669"/>
    <property type="project" value="TreeGrafter"/>
</dbReference>
<dbReference type="GO" id="GO:0019367">
    <property type="term" value="P:fatty acid elongation, saturated fatty acid"/>
    <property type="evidence" value="ECO:0007669"/>
    <property type="project" value="TreeGrafter"/>
</dbReference>
<evidence type="ECO:0000256" key="4">
    <source>
        <dbReference type="ARBA" id="ARBA00022692"/>
    </source>
</evidence>
<reference evidence="11 13" key="2">
    <citation type="journal article" date="2024" name="Insects">
        <title>An Improved Chromosome-Level Genome Assembly of the Firefly Pyrocoelia pectoralis.</title>
        <authorList>
            <person name="Fu X."/>
            <person name="Meyer-Rochow V.B."/>
            <person name="Ballantyne L."/>
            <person name="Zhu X."/>
        </authorList>
    </citation>
    <scope>NUCLEOTIDE SEQUENCE [LARGE SCALE GENOMIC DNA]</scope>
    <source>
        <strain evidence="11">XCY_ONT2</strain>
    </source>
</reference>
<dbReference type="GO" id="GO:0005789">
    <property type="term" value="C:endoplasmic reticulum membrane"/>
    <property type="evidence" value="ECO:0007669"/>
    <property type="project" value="TreeGrafter"/>
</dbReference>
<dbReference type="PANTHER" id="PTHR11157:SF126">
    <property type="entry name" value="ELONGATION OF VERY LONG CHAIN FATTY ACIDS PROTEIN"/>
    <property type="match status" value="1"/>
</dbReference>
<evidence type="ECO:0000256" key="8">
    <source>
        <dbReference type="ARBA" id="ARBA00023136"/>
    </source>
</evidence>
<keyword evidence="4 10" id="KW-0812">Transmembrane</keyword>
<keyword evidence="13" id="KW-1185">Reference proteome</keyword>
<comment type="caution">
    <text evidence="11">The sequence shown here is derived from an EMBL/GenBank/DDBJ whole genome shotgun (WGS) entry which is preliminary data.</text>
</comment>
<evidence type="ECO:0000256" key="3">
    <source>
        <dbReference type="ARBA" id="ARBA00022679"/>
    </source>
</evidence>
<evidence type="ECO:0000256" key="5">
    <source>
        <dbReference type="ARBA" id="ARBA00022832"/>
    </source>
</evidence>
<dbReference type="GO" id="GO:0034625">
    <property type="term" value="P:fatty acid elongation, monounsaturated fatty acid"/>
    <property type="evidence" value="ECO:0007669"/>
    <property type="project" value="TreeGrafter"/>
</dbReference>
<keyword evidence="6 10" id="KW-1133">Transmembrane helix</keyword>
<sequence>MAWTSEAIPEYFQEYLGEPDERVKDWFLLNSPLYLIAIYVVYFLFIVLGLYFMHNRKPFQLKGCLVVYNCIQVGFAAYICEESVSSAILAKHNFICTPLDPSYNRIMLRIAKTFWLFYVSKIIDLLDTVFLVLRKKDRQLSFLHIYHHSSMVFNWYLGVLYSPGGQATLSVILNSFVHVIMYTYYLLSALGVQKYLWWKKYLTQLQLLQFIIILLHLVFGTINGCQKPIWLVYFTFLYLWSMVFLFLNFYATTYDNDRKMYLEAIKREQQKKIEKRD</sequence>
<evidence type="ECO:0000313" key="11">
    <source>
        <dbReference type="EMBL" id="KAK5644305.1"/>
    </source>
</evidence>
<feature type="transmembrane region" description="Helical" evidence="10">
    <location>
        <begin position="230"/>
        <end position="251"/>
    </location>
</feature>
<organism evidence="11 13">
    <name type="scientific">Pyrocoelia pectoralis</name>
    <dbReference type="NCBI Taxonomy" id="417401"/>
    <lineage>
        <taxon>Eukaryota</taxon>
        <taxon>Metazoa</taxon>
        <taxon>Ecdysozoa</taxon>
        <taxon>Arthropoda</taxon>
        <taxon>Hexapoda</taxon>
        <taxon>Insecta</taxon>
        <taxon>Pterygota</taxon>
        <taxon>Neoptera</taxon>
        <taxon>Endopterygota</taxon>
        <taxon>Coleoptera</taxon>
        <taxon>Polyphaga</taxon>
        <taxon>Elateriformia</taxon>
        <taxon>Elateroidea</taxon>
        <taxon>Lampyridae</taxon>
        <taxon>Lampyrinae</taxon>
        <taxon>Pyrocoelia</taxon>
    </lineage>
</organism>
<feature type="transmembrane region" description="Helical" evidence="10">
    <location>
        <begin position="33"/>
        <end position="52"/>
    </location>
</feature>
<evidence type="ECO:0000256" key="7">
    <source>
        <dbReference type="ARBA" id="ARBA00023098"/>
    </source>
</evidence>
<comment type="similarity">
    <text evidence="10">Belongs to the ELO family.</text>
</comment>
<evidence type="ECO:0000256" key="6">
    <source>
        <dbReference type="ARBA" id="ARBA00022989"/>
    </source>
</evidence>
<keyword evidence="7 10" id="KW-0443">Lipid metabolism</keyword>
<feature type="transmembrane region" description="Helical" evidence="10">
    <location>
        <begin position="167"/>
        <end position="187"/>
    </location>
</feature>
<dbReference type="PANTHER" id="PTHR11157">
    <property type="entry name" value="FATTY ACID ACYL TRANSFERASE-RELATED"/>
    <property type="match status" value="1"/>
</dbReference>
<evidence type="ECO:0000256" key="10">
    <source>
        <dbReference type="RuleBase" id="RU361115"/>
    </source>
</evidence>
<reference evidence="11" key="1">
    <citation type="submission" date="2023-06" db="EMBL/GenBank/DDBJ databases">
        <authorList>
            <person name="Fu X."/>
            <person name="Zhu X."/>
        </authorList>
    </citation>
    <scope>NUCLEOTIDE SEQUENCE</scope>
    <source>
        <strain evidence="11">XCY_ONT2</strain>
        <tissue evidence="11">Whole body</tissue>
    </source>
</reference>
<evidence type="ECO:0000256" key="1">
    <source>
        <dbReference type="ARBA" id="ARBA00004141"/>
    </source>
</evidence>
<dbReference type="GO" id="GO:0009922">
    <property type="term" value="F:fatty acid elongase activity"/>
    <property type="evidence" value="ECO:0007669"/>
    <property type="project" value="UniProtKB-EC"/>
</dbReference>
<dbReference type="Pfam" id="PF01151">
    <property type="entry name" value="ELO"/>
    <property type="match status" value="1"/>
</dbReference>
<proteinExistence type="inferred from homology"/>
<evidence type="ECO:0000256" key="9">
    <source>
        <dbReference type="ARBA" id="ARBA00023160"/>
    </source>
</evidence>
<dbReference type="GO" id="GO:0030148">
    <property type="term" value="P:sphingolipid biosynthetic process"/>
    <property type="evidence" value="ECO:0007669"/>
    <property type="project" value="TreeGrafter"/>
</dbReference>
<keyword evidence="9 10" id="KW-0275">Fatty acid biosynthesis</keyword>
<comment type="subcellular location">
    <subcellularLocation>
        <location evidence="1">Membrane</location>
        <topology evidence="1">Multi-pass membrane protein</topology>
    </subcellularLocation>
</comment>
<keyword evidence="8 10" id="KW-0472">Membrane</keyword>
<dbReference type="EMBL" id="JAVRBK010000004">
    <property type="protein sequence ID" value="KAK5644305.1"/>
    <property type="molecule type" value="Genomic_DNA"/>
</dbReference>
<keyword evidence="5 10" id="KW-0276">Fatty acid metabolism</keyword>
<protein>
    <recommendedName>
        <fullName evidence="10">Elongation of very long chain fatty acids protein</fullName>
        <ecNumber evidence="10">2.3.1.199</ecNumber>
    </recommendedName>
    <alternativeName>
        <fullName evidence="10">Very-long-chain 3-oxoacyl-CoA synthase</fullName>
    </alternativeName>
</protein>
<keyword evidence="3 10" id="KW-0808">Transferase</keyword>
<feature type="transmembrane region" description="Helical" evidence="10">
    <location>
        <begin position="114"/>
        <end position="133"/>
    </location>
</feature>
<dbReference type="Proteomes" id="UP001329430">
    <property type="component" value="Chromosome 4"/>
</dbReference>
<name>A0AAN7V968_9COLE</name>
<comment type="catalytic activity">
    <reaction evidence="10">
        <text>a very-long-chain acyl-CoA + malonyl-CoA + H(+) = a very-long-chain 3-oxoacyl-CoA + CO2 + CoA</text>
        <dbReference type="Rhea" id="RHEA:32727"/>
        <dbReference type="ChEBI" id="CHEBI:15378"/>
        <dbReference type="ChEBI" id="CHEBI:16526"/>
        <dbReference type="ChEBI" id="CHEBI:57287"/>
        <dbReference type="ChEBI" id="CHEBI:57384"/>
        <dbReference type="ChEBI" id="CHEBI:90725"/>
        <dbReference type="ChEBI" id="CHEBI:90736"/>
        <dbReference type="EC" id="2.3.1.199"/>
    </reaction>
</comment>
<evidence type="ECO:0000256" key="2">
    <source>
        <dbReference type="ARBA" id="ARBA00022516"/>
    </source>
</evidence>